<gene>
    <name evidence="2" type="ORF">EDE15_0121</name>
</gene>
<accession>A0A3R9P6P5</accession>
<dbReference type="AlphaFoldDB" id="A0A3R9P6P5"/>
<feature type="signal peptide" evidence="1">
    <location>
        <begin position="1"/>
        <end position="23"/>
    </location>
</feature>
<dbReference type="EMBL" id="RSDW01000001">
    <property type="protein sequence ID" value="RSL14663.1"/>
    <property type="molecule type" value="Genomic_DNA"/>
</dbReference>
<comment type="caution">
    <text evidence="2">The sequence shown here is derived from an EMBL/GenBank/DDBJ whole genome shotgun (WGS) entry which is preliminary data.</text>
</comment>
<dbReference type="RefSeq" id="WP_125483499.1">
    <property type="nucleotide sequence ID" value="NZ_RSDW01000001.1"/>
</dbReference>
<feature type="chain" id="PRO_5018710515" description="OmpL-like beta-barrel porin-2" evidence="1">
    <location>
        <begin position="24"/>
        <end position="338"/>
    </location>
</feature>
<evidence type="ECO:0000256" key="1">
    <source>
        <dbReference type="SAM" id="SignalP"/>
    </source>
</evidence>
<name>A0A3R9P6P5_9BACT</name>
<dbReference type="Proteomes" id="UP000269669">
    <property type="component" value="Unassembled WGS sequence"/>
</dbReference>
<evidence type="ECO:0000313" key="2">
    <source>
        <dbReference type="EMBL" id="RSL14663.1"/>
    </source>
</evidence>
<protein>
    <recommendedName>
        <fullName evidence="4">OmpL-like beta-barrel porin-2</fullName>
    </recommendedName>
</protein>
<evidence type="ECO:0008006" key="4">
    <source>
        <dbReference type="Google" id="ProtNLM"/>
    </source>
</evidence>
<reference evidence="2 3" key="1">
    <citation type="submission" date="2018-12" db="EMBL/GenBank/DDBJ databases">
        <title>Sequencing of bacterial isolates from soil warming experiment in Harvard Forest, Massachusetts, USA.</title>
        <authorList>
            <person name="Deangelis K."/>
        </authorList>
    </citation>
    <scope>NUCLEOTIDE SEQUENCE [LARGE SCALE GENOMIC DNA]</scope>
    <source>
        <strain evidence="2 3">EB153</strain>
    </source>
</reference>
<dbReference type="Pfam" id="PF13557">
    <property type="entry name" value="Phenol_MetA_deg"/>
    <property type="match status" value="1"/>
</dbReference>
<keyword evidence="3" id="KW-1185">Reference proteome</keyword>
<proteinExistence type="predicted"/>
<evidence type="ECO:0000313" key="3">
    <source>
        <dbReference type="Proteomes" id="UP000269669"/>
    </source>
</evidence>
<sequence>MRYTSRVVLLAGIILCHIASALAQQKGQWVPGQFGLNAGVVPDPGITYGNLTVNYSASRLNDSNGNRILQNVTGTYAFWANENILYCVPDHKFLGGYYAPYIAVNVANGSLVADIPGTNLSVNGGGAGLADMYFQPVNLGWHFGKRVDFNTGYAFFAPTGRYTPGATDNIGSGYWGNIMTSGTTYYITKNKGTTANLATAWEFNHGQRQVANTPASPVSNKTPGQAFTMEWGVGQALPLKKDLSMLAQLGVVGYDQWQVSSNGGTIIVAGIPVPARVLPYYSVHSIGVQSNFVLPPKALIFFFKYYDEYSAKARPQGRTFVFGGSWTFRNPKPPSAKP</sequence>
<dbReference type="InterPro" id="IPR025737">
    <property type="entry name" value="FApF"/>
</dbReference>
<organism evidence="2 3">
    <name type="scientific">Edaphobacter aggregans</name>
    <dbReference type="NCBI Taxonomy" id="570835"/>
    <lineage>
        <taxon>Bacteria</taxon>
        <taxon>Pseudomonadati</taxon>
        <taxon>Acidobacteriota</taxon>
        <taxon>Terriglobia</taxon>
        <taxon>Terriglobales</taxon>
        <taxon>Acidobacteriaceae</taxon>
        <taxon>Edaphobacter</taxon>
    </lineage>
</organism>
<keyword evidence="1" id="KW-0732">Signal</keyword>
<dbReference type="OrthoDB" id="112150at2"/>